<feature type="compositionally biased region" description="Polar residues" evidence="1">
    <location>
        <begin position="457"/>
        <end position="470"/>
    </location>
</feature>
<sequence>MWDHCYKEWLNRNKARNGKDADDKAQRQLEKAHLSIRALYDLKPKCSLQAQRHYFDPTVEDHFCLDTDDLTSPQPDTDVDITATFSVSKFICKLSRSSVCLTKCNPSFAMTTMSTNLTASQVDAFDDWFSNLDDEDDFATSNFVVAPEKTAVSVNDFDDGDESWLDSSDDEDAKKRKNKKNKAKEGKTLHQGGDLEKLFQTASSTNCKVPDETRNSPGMAHGRKTENKALALLRKEDEKKARKIVEERIAMRKSSVERRRSISNSIDKELSFNSASNGENNDFDREKTVTCTESRARRAKRSPHRGQRDTIRPAVQLSQLYWDGVQDESAPEKGLTPNDEQPEVEGRAAVTSKKIPKLRSTSQGRRRPRSRDPLSRSSHDADIRTANTDPSSRRRDPLSMSAHQPRERRAGDPLSRSSHGRPKLMTRQSSYANLQSNELHAMGSGDSLSRSYHGRPTITTRQNSFSNPLSRGSRLADSSRRRCQRDPLSISDHPAIGSETNRREHRCRREDPLSRSNHGIPRARHSSTSPKPHFPRRQRFQANGRKRGDALSASVHRSPCRSSSQNDHRRSRSPSGLAKDPMRRLARDIIKESNTKVGITADGKRLPRTRSDPALNQAAGEKLTKTEEEMLLLLAIGDVKSKQKCRSLAGLRERQSPREGSSIFDSTRRRRSKSPKGL</sequence>
<feature type="compositionally biased region" description="Basic and acidic residues" evidence="1">
    <location>
        <begin position="257"/>
        <end position="270"/>
    </location>
</feature>
<feature type="region of interest" description="Disordered" evidence="1">
    <location>
        <begin position="441"/>
        <end position="584"/>
    </location>
</feature>
<keyword evidence="3" id="KW-1185">Reference proteome</keyword>
<dbReference type="Proteomes" id="UP000693970">
    <property type="component" value="Unassembled WGS sequence"/>
</dbReference>
<feature type="region of interest" description="Disordered" evidence="1">
    <location>
        <begin position="161"/>
        <end position="191"/>
    </location>
</feature>
<evidence type="ECO:0000313" key="2">
    <source>
        <dbReference type="EMBL" id="KAG7366948.1"/>
    </source>
</evidence>
<accession>A0A9K3LS41</accession>
<feature type="region of interest" description="Disordered" evidence="1">
    <location>
        <begin position="647"/>
        <end position="678"/>
    </location>
</feature>
<feature type="compositionally biased region" description="Basic and acidic residues" evidence="1">
    <location>
        <begin position="602"/>
        <end position="611"/>
    </location>
</feature>
<reference evidence="2" key="2">
    <citation type="submission" date="2021-04" db="EMBL/GenBank/DDBJ databases">
        <authorList>
            <person name="Podell S."/>
        </authorList>
    </citation>
    <scope>NUCLEOTIDE SEQUENCE</scope>
    <source>
        <strain evidence="2">Hildebrandi</strain>
    </source>
</reference>
<name>A0A9K3LS41_9STRA</name>
<gene>
    <name evidence="2" type="ORF">IV203_029618</name>
</gene>
<proteinExistence type="predicted"/>
<organism evidence="2 3">
    <name type="scientific">Nitzschia inconspicua</name>
    <dbReference type="NCBI Taxonomy" id="303405"/>
    <lineage>
        <taxon>Eukaryota</taxon>
        <taxon>Sar</taxon>
        <taxon>Stramenopiles</taxon>
        <taxon>Ochrophyta</taxon>
        <taxon>Bacillariophyta</taxon>
        <taxon>Bacillariophyceae</taxon>
        <taxon>Bacillariophycidae</taxon>
        <taxon>Bacillariales</taxon>
        <taxon>Bacillariaceae</taxon>
        <taxon>Nitzschia</taxon>
    </lineage>
</organism>
<dbReference type="EMBL" id="JAGRRH010000007">
    <property type="protein sequence ID" value="KAG7366948.1"/>
    <property type="molecule type" value="Genomic_DNA"/>
</dbReference>
<feature type="compositionally biased region" description="Acidic residues" evidence="1">
    <location>
        <begin position="161"/>
        <end position="171"/>
    </location>
</feature>
<reference evidence="2" key="1">
    <citation type="journal article" date="2021" name="Sci. Rep.">
        <title>Diploid genomic architecture of Nitzschia inconspicua, an elite biomass production diatom.</title>
        <authorList>
            <person name="Oliver A."/>
            <person name="Podell S."/>
            <person name="Pinowska A."/>
            <person name="Traller J.C."/>
            <person name="Smith S.R."/>
            <person name="McClure R."/>
            <person name="Beliaev A."/>
            <person name="Bohutskyi P."/>
            <person name="Hill E.A."/>
            <person name="Rabines A."/>
            <person name="Zheng H."/>
            <person name="Allen L.Z."/>
            <person name="Kuo A."/>
            <person name="Grigoriev I.V."/>
            <person name="Allen A.E."/>
            <person name="Hazlebeck D."/>
            <person name="Allen E.E."/>
        </authorList>
    </citation>
    <scope>NUCLEOTIDE SEQUENCE</scope>
    <source>
        <strain evidence="2">Hildebrandi</strain>
    </source>
</reference>
<comment type="caution">
    <text evidence="2">The sequence shown here is derived from an EMBL/GenBank/DDBJ whole genome shotgun (WGS) entry which is preliminary data.</text>
</comment>
<feature type="region of interest" description="Disordered" evidence="1">
    <location>
        <begin position="257"/>
        <end position="424"/>
    </location>
</feature>
<dbReference type="AlphaFoldDB" id="A0A9K3LS41"/>
<evidence type="ECO:0000313" key="3">
    <source>
        <dbReference type="Proteomes" id="UP000693970"/>
    </source>
</evidence>
<feature type="compositionally biased region" description="Polar residues" evidence="1">
    <location>
        <begin position="271"/>
        <end position="280"/>
    </location>
</feature>
<protein>
    <submittedName>
        <fullName evidence="2">Uncharacterized protein</fullName>
    </submittedName>
</protein>
<evidence type="ECO:0000256" key="1">
    <source>
        <dbReference type="SAM" id="MobiDB-lite"/>
    </source>
</evidence>
<feature type="compositionally biased region" description="Basic residues" evidence="1">
    <location>
        <begin position="668"/>
        <end position="678"/>
    </location>
</feature>
<feature type="compositionally biased region" description="Basic and acidic residues" evidence="1">
    <location>
        <begin position="370"/>
        <end position="383"/>
    </location>
</feature>
<feature type="region of interest" description="Disordered" evidence="1">
    <location>
        <begin position="601"/>
        <end position="622"/>
    </location>
</feature>